<feature type="domain" description="Sulfatase-modifying factor enzyme-like" evidence="4">
    <location>
        <begin position="189"/>
        <end position="430"/>
    </location>
</feature>
<feature type="domain" description="DinB-like" evidence="5">
    <location>
        <begin position="15"/>
        <end position="145"/>
    </location>
</feature>
<keyword evidence="2" id="KW-0408">Iron</keyword>
<evidence type="ECO:0000259" key="5">
    <source>
        <dbReference type="Pfam" id="PF12867"/>
    </source>
</evidence>
<protein>
    <submittedName>
        <fullName evidence="6">Ergothioneine biosynthesis protein EgtB</fullName>
    </submittedName>
</protein>
<dbReference type="SUPFAM" id="SSF56436">
    <property type="entry name" value="C-type lectin-like"/>
    <property type="match status" value="1"/>
</dbReference>
<dbReference type="InterPro" id="IPR051043">
    <property type="entry name" value="Sulfatase_Mod_Factor_Kinase"/>
</dbReference>
<evidence type="ECO:0000256" key="2">
    <source>
        <dbReference type="ARBA" id="ARBA00023004"/>
    </source>
</evidence>
<dbReference type="PANTHER" id="PTHR23150:SF36">
    <property type="entry name" value="HERCYNINE OXYGENASE"/>
    <property type="match status" value="1"/>
</dbReference>
<dbReference type="Pfam" id="PF12867">
    <property type="entry name" value="DinB_2"/>
    <property type="match status" value="1"/>
</dbReference>
<dbReference type="EMBL" id="JBHSWI010000001">
    <property type="protein sequence ID" value="MFC6646647.1"/>
    <property type="molecule type" value="Genomic_DNA"/>
</dbReference>
<name>A0ABW1ZB34_9BACT</name>
<sequence length="434" mass="49586">MLTEPTLAQSIRERFIAVRGATMRFMAPLTAEDMMVQSCAEASPLKWHIAHTTWFFETFVLSEFAENYQEFHPDFRWLFNSYYKSLGDMPEKKLRASFSRPPLDQILEYRGHVDAAINNLLTSSVNEEALRRIVLGLQHEQQHLELAATDIKHAFFTNPLHPAYTERDLITTEAIAPPLEWITFSPPAPGVVEFGVTPRAEEVEEFAFDNETPAHKRFLAPYRLASRLVTCSEYLAFMDDDAYRRPELWLSEGWDRMREEGWEAPLYWRRDTSASSGWTVFTLEGWRPLETLSETPVCHLSFFEADAFARWSGHRLPTEFEWEYAAVVANPAEGNWLEDGILHPAVAQGGVGVEQLYGDVWEWTQSPYSGYPGYAPLPGALGEYNGKFMSSQMVLRGGSCVTPEAHIRATYRNFFAPGTRWQFSGLRLARDGAE</sequence>
<evidence type="ECO:0000256" key="3">
    <source>
        <dbReference type="ARBA" id="ARBA00037882"/>
    </source>
</evidence>
<keyword evidence="1" id="KW-0560">Oxidoreductase</keyword>
<reference evidence="7" key="1">
    <citation type="journal article" date="2019" name="Int. J. Syst. Evol. Microbiol.">
        <title>The Global Catalogue of Microorganisms (GCM) 10K type strain sequencing project: providing services to taxonomists for standard genome sequencing and annotation.</title>
        <authorList>
            <consortium name="The Broad Institute Genomics Platform"/>
            <consortium name="The Broad Institute Genome Sequencing Center for Infectious Disease"/>
            <person name="Wu L."/>
            <person name="Ma J."/>
        </authorList>
    </citation>
    <scope>NUCLEOTIDE SEQUENCE [LARGE SCALE GENOMIC DNA]</scope>
    <source>
        <strain evidence="7">CGMCC 1.16026</strain>
    </source>
</reference>
<keyword evidence="7" id="KW-1185">Reference proteome</keyword>
<comment type="caution">
    <text evidence="6">The sequence shown here is derived from an EMBL/GenBank/DDBJ whole genome shotgun (WGS) entry which is preliminary data.</text>
</comment>
<organism evidence="6 7">
    <name type="scientific">Granulicella cerasi</name>
    <dbReference type="NCBI Taxonomy" id="741063"/>
    <lineage>
        <taxon>Bacteria</taxon>
        <taxon>Pseudomonadati</taxon>
        <taxon>Acidobacteriota</taxon>
        <taxon>Terriglobia</taxon>
        <taxon>Terriglobales</taxon>
        <taxon>Acidobacteriaceae</taxon>
        <taxon>Granulicella</taxon>
    </lineage>
</organism>
<dbReference type="Pfam" id="PF03781">
    <property type="entry name" value="FGE-sulfatase"/>
    <property type="match status" value="1"/>
</dbReference>
<evidence type="ECO:0000259" key="4">
    <source>
        <dbReference type="Pfam" id="PF03781"/>
    </source>
</evidence>
<evidence type="ECO:0000313" key="6">
    <source>
        <dbReference type="EMBL" id="MFC6646647.1"/>
    </source>
</evidence>
<dbReference type="InterPro" id="IPR017806">
    <property type="entry name" value="EgtB"/>
</dbReference>
<evidence type="ECO:0000256" key="1">
    <source>
        <dbReference type="ARBA" id="ARBA00023002"/>
    </source>
</evidence>
<dbReference type="InterPro" id="IPR042095">
    <property type="entry name" value="SUMF_sf"/>
</dbReference>
<dbReference type="Gene3D" id="3.90.1580.10">
    <property type="entry name" value="paralog of FGE (formylglycine-generating enzyme)"/>
    <property type="match status" value="1"/>
</dbReference>
<evidence type="ECO:0000313" key="7">
    <source>
        <dbReference type="Proteomes" id="UP001596391"/>
    </source>
</evidence>
<dbReference type="InterPro" id="IPR024775">
    <property type="entry name" value="DinB-like"/>
</dbReference>
<dbReference type="NCBIfam" id="TIGR03440">
    <property type="entry name" value="egtB_TIGR03440"/>
    <property type="match status" value="1"/>
</dbReference>
<dbReference type="InterPro" id="IPR016187">
    <property type="entry name" value="CTDL_fold"/>
</dbReference>
<dbReference type="SUPFAM" id="SSF109854">
    <property type="entry name" value="DinB/YfiT-like putative metalloenzymes"/>
    <property type="match status" value="1"/>
</dbReference>
<proteinExistence type="predicted"/>
<comment type="pathway">
    <text evidence="3">Amino-acid biosynthesis; ergothioneine biosynthesis.</text>
</comment>
<dbReference type="RefSeq" id="WP_263370300.1">
    <property type="nucleotide sequence ID" value="NZ_JAGSYD010000001.1"/>
</dbReference>
<dbReference type="InterPro" id="IPR034660">
    <property type="entry name" value="DinB/YfiT-like"/>
</dbReference>
<dbReference type="PANTHER" id="PTHR23150">
    <property type="entry name" value="SULFATASE MODIFYING FACTOR 1, 2"/>
    <property type="match status" value="1"/>
</dbReference>
<dbReference type="InterPro" id="IPR005532">
    <property type="entry name" value="SUMF_dom"/>
</dbReference>
<dbReference type="Proteomes" id="UP001596391">
    <property type="component" value="Unassembled WGS sequence"/>
</dbReference>
<gene>
    <name evidence="6" type="primary">egtB</name>
    <name evidence="6" type="ORF">ACFQBQ_13835</name>
</gene>
<accession>A0ABW1ZB34</accession>